<dbReference type="EMBL" id="CP013099">
    <property type="protein sequence ID" value="ALP54636.1"/>
    <property type="molecule type" value="Genomic_DNA"/>
</dbReference>
<dbReference type="KEGG" id="tee:Tel_16580"/>
<name>A0A0S2THI9_9GAMM</name>
<evidence type="ECO:0008006" key="4">
    <source>
        <dbReference type="Google" id="ProtNLM"/>
    </source>
</evidence>
<keyword evidence="1" id="KW-1133">Transmembrane helix</keyword>
<evidence type="ECO:0000313" key="3">
    <source>
        <dbReference type="Proteomes" id="UP000055136"/>
    </source>
</evidence>
<dbReference type="Proteomes" id="UP000055136">
    <property type="component" value="Chromosome"/>
</dbReference>
<dbReference type="AlphaFoldDB" id="A0A0S2THI9"/>
<reference evidence="2" key="1">
    <citation type="submission" date="2015-10" db="EMBL/GenBank/DDBJ databases">
        <title>Description of Candidatus Tenderia electrophaga gen. nov, sp. nov., an Uncultivated Electroautotroph from a Biocathode Enrichment.</title>
        <authorList>
            <person name="Eddie B.J."/>
            <person name="Malanoski A.P."/>
            <person name="Wang Z."/>
            <person name="Hall R.J."/>
            <person name="Oh S.D."/>
            <person name="Heiner C."/>
            <person name="Lin B."/>
            <person name="Strycharz-Glaven S.M."/>
        </authorList>
    </citation>
    <scope>NUCLEOTIDE SEQUENCE [LARGE SCALE GENOMIC DNA]</scope>
    <source>
        <strain evidence="2">NRL1</strain>
    </source>
</reference>
<sequence length="148" mass="16904">MNDQQWQQLNARLAGIELPPEPDWWPLTWSVAAIALSTLILVLVIRQKRKLSPQQTPAAEAAHRLQQLQHAWQTGELEARDAAYQLATLLRLGLGLRQLEPTPPPQLAHQAAEWHALLSALAQLRYQPQREATLSEQTFNQIREWLQC</sequence>
<dbReference type="InterPro" id="IPR025489">
    <property type="entry name" value="DUF4381"/>
</dbReference>
<proteinExistence type="predicted"/>
<keyword evidence="3" id="KW-1185">Reference proteome</keyword>
<dbReference type="STRING" id="1748243.Tel_16580"/>
<organism evidence="2 3">
    <name type="scientific">Candidatus Tenderia electrophaga</name>
    <dbReference type="NCBI Taxonomy" id="1748243"/>
    <lineage>
        <taxon>Bacteria</taxon>
        <taxon>Pseudomonadati</taxon>
        <taxon>Pseudomonadota</taxon>
        <taxon>Gammaproteobacteria</taxon>
        <taxon>Candidatus Tenderiales</taxon>
        <taxon>Candidatus Tenderiaceae</taxon>
        <taxon>Candidatus Tenderia</taxon>
    </lineage>
</organism>
<evidence type="ECO:0000256" key="1">
    <source>
        <dbReference type="SAM" id="Phobius"/>
    </source>
</evidence>
<accession>A0A0S2THI9</accession>
<keyword evidence="1" id="KW-0472">Membrane</keyword>
<protein>
    <recommendedName>
        <fullName evidence="4">DUF4381 domain-containing protein</fullName>
    </recommendedName>
</protein>
<gene>
    <name evidence="2" type="ORF">Tel_16580</name>
</gene>
<evidence type="ECO:0000313" key="2">
    <source>
        <dbReference type="EMBL" id="ALP54636.1"/>
    </source>
</evidence>
<feature type="transmembrane region" description="Helical" evidence="1">
    <location>
        <begin position="27"/>
        <end position="45"/>
    </location>
</feature>
<keyword evidence="1" id="KW-0812">Transmembrane</keyword>
<dbReference type="Pfam" id="PF14316">
    <property type="entry name" value="DUF4381"/>
    <property type="match status" value="1"/>
</dbReference>